<accession>A0A935CAB4</accession>
<sequence length="284" mass="31929">MKYLKQFILFICVIATSLGCQELIELDLAQSEPRVVIEGRITDQSGPHKIKISRTVNYYDAGKIPPLTDANVQLLDSAENLIEQFTYNSEDSTYRSSDGLKGKIDKSYILSVEADGDRYYAKGKILPNATLDSVYYLSAETLKQLGQPVFGEGYFLFANGSINRQGTQFFRLQLTVNDTLKDSRGDISNSILSSEFFGNNFEGLPIPGSYQKNDTIDMELYTLNEDVYQYYIEFINLLFSDGGVFSPPPVNPTNNIENLTSPNKFALGFVQFSSVIREQLIIEE</sequence>
<dbReference type="Pfam" id="PF14054">
    <property type="entry name" value="DUF4249"/>
    <property type="match status" value="1"/>
</dbReference>
<comment type="caution">
    <text evidence="1">The sequence shown here is derived from an EMBL/GenBank/DDBJ whole genome shotgun (WGS) entry which is preliminary data.</text>
</comment>
<protein>
    <submittedName>
        <fullName evidence="1">DUF4249 domain-containing protein</fullName>
    </submittedName>
</protein>
<evidence type="ECO:0000313" key="2">
    <source>
        <dbReference type="Proteomes" id="UP000611723"/>
    </source>
</evidence>
<dbReference type="AlphaFoldDB" id="A0A935CAB4"/>
<name>A0A935CAB4_9BACT</name>
<dbReference type="EMBL" id="JAEQBW010000009">
    <property type="protein sequence ID" value="MBK6266666.1"/>
    <property type="molecule type" value="Genomic_DNA"/>
</dbReference>
<dbReference type="RefSeq" id="WP_201432349.1">
    <property type="nucleotide sequence ID" value="NZ_JAEQBW010000009.1"/>
</dbReference>
<gene>
    <name evidence="1" type="ORF">JKA74_16590</name>
</gene>
<evidence type="ECO:0000313" key="1">
    <source>
        <dbReference type="EMBL" id="MBK6266666.1"/>
    </source>
</evidence>
<proteinExistence type="predicted"/>
<dbReference type="InterPro" id="IPR025345">
    <property type="entry name" value="DUF4249"/>
</dbReference>
<dbReference type="Proteomes" id="UP000611723">
    <property type="component" value="Unassembled WGS sequence"/>
</dbReference>
<keyword evidence="2" id="KW-1185">Reference proteome</keyword>
<reference evidence="1" key="1">
    <citation type="submission" date="2021-01" db="EMBL/GenBank/DDBJ databases">
        <title>Marivirga aurantiaca sp. nov., isolated from intertidal surface sediments.</title>
        <authorList>
            <person name="Zhang M."/>
        </authorList>
    </citation>
    <scope>NUCLEOTIDE SEQUENCE</scope>
    <source>
        <strain evidence="1">S37H4</strain>
    </source>
</reference>
<organism evidence="1 2">
    <name type="scientific">Marivirga aurantiaca</name>
    <dbReference type="NCBI Taxonomy" id="2802615"/>
    <lineage>
        <taxon>Bacteria</taxon>
        <taxon>Pseudomonadati</taxon>
        <taxon>Bacteroidota</taxon>
        <taxon>Cytophagia</taxon>
        <taxon>Cytophagales</taxon>
        <taxon>Marivirgaceae</taxon>
        <taxon>Marivirga</taxon>
    </lineage>
</organism>
<dbReference type="PROSITE" id="PS51257">
    <property type="entry name" value="PROKAR_LIPOPROTEIN"/>
    <property type="match status" value="1"/>
</dbReference>